<feature type="region of interest" description="Disordered" evidence="1">
    <location>
        <begin position="525"/>
        <end position="550"/>
    </location>
</feature>
<reference evidence="2" key="1">
    <citation type="submission" date="2021-01" db="EMBL/GenBank/DDBJ databases">
        <authorList>
            <person name="Corre E."/>
            <person name="Pelletier E."/>
            <person name="Niang G."/>
            <person name="Scheremetjew M."/>
            <person name="Finn R."/>
            <person name="Kale V."/>
            <person name="Holt S."/>
            <person name="Cochrane G."/>
            <person name="Meng A."/>
            <person name="Brown T."/>
            <person name="Cohen L."/>
        </authorList>
    </citation>
    <scope>NUCLEOTIDE SEQUENCE</scope>
    <source>
        <strain evidence="2">CCMP1381</strain>
    </source>
</reference>
<proteinExistence type="predicted"/>
<feature type="region of interest" description="Disordered" evidence="1">
    <location>
        <begin position="640"/>
        <end position="679"/>
    </location>
</feature>
<evidence type="ECO:0000313" key="2">
    <source>
        <dbReference type="EMBL" id="CAD9396250.1"/>
    </source>
</evidence>
<feature type="compositionally biased region" description="Low complexity" evidence="1">
    <location>
        <begin position="474"/>
        <end position="491"/>
    </location>
</feature>
<dbReference type="EMBL" id="HBGS01014459">
    <property type="protein sequence ID" value="CAD9396250.1"/>
    <property type="molecule type" value="Transcribed_RNA"/>
</dbReference>
<feature type="region of interest" description="Disordered" evidence="1">
    <location>
        <begin position="591"/>
        <end position="624"/>
    </location>
</feature>
<feature type="compositionally biased region" description="Polar residues" evidence="1">
    <location>
        <begin position="608"/>
        <end position="619"/>
    </location>
</feature>
<feature type="region of interest" description="Disordered" evidence="1">
    <location>
        <begin position="464"/>
        <end position="495"/>
    </location>
</feature>
<name>A0A7S2FIH2_9STRA</name>
<organism evidence="2">
    <name type="scientific">Octactis speculum</name>
    <dbReference type="NCBI Taxonomy" id="3111310"/>
    <lineage>
        <taxon>Eukaryota</taxon>
        <taxon>Sar</taxon>
        <taxon>Stramenopiles</taxon>
        <taxon>Ochrophyta</taxon>
        <taxon>Dictyochophyceae</taxon>
        <taxon>Dictyochales</taxon>
        <taxon>Dictyochaceae</taxon>
        <taxon>Octactis</taxon>
    </lineage>
</organism>
<dbReference type="AlphaFoldDB" id="A0A7S2FIH2"/>
<evidence type="ECO:0000256" key="1">
    <source>
        <dbReference type="SAM" id="MobiDB-lite"/>
    </source>
</evidence>
<gene>
    <name evidence="2" type="ORF">DSPE1174_LOCUS7633</name>
</gene>
<protein>
    <submittedName>
        <fullName evidence="2">Uncharacterized protein</fullName>
    </submittedName>
</protein>
<feature type="compositionally biased region" description="Basic and acidic residues" evidence="1">
    <location>
        <begin position="591"/>
        <end position="607"/>
    </location>
</feature>
<accession>A0A7S2FIH2</accession>
<sequence>MVVHGTINGVPFRSMALQLNQLSREAYLYAENRYLSAVIDYKAVFDQACATSATAQSPRAIDFGPFSGEGSHYNGLEITSQYLQFIFIQMTNCVEPILRTRLDRVTGRALAGDHTFAVAKKVTTRGGETPYTAMFNVKNEDGESVGSVLVPDTKMKTLKGFFTGLRQRYVNAGEPLPEGFETDTCCSNRSVILEALGRDAASKCGTGGGLDKIKLGLFHATQRLTSATTSGHPLRAPFAKEISNSFTVFDETHYNLLCKCIQAKGRTEGKNITDDDAKMEADKCATKHCARYGPGGRIILRNSLGVMYAYNEAGVVPFFGPVLGLNTWKAYFELASHMVGTRSCGSECLTDSEDLLGSGGLHRVIKPANEATGARQEVQKTVSDSHVEAYNRQQQQWFPGRRYAPELFQAVLVQCMVVANQRSRARRGLAHGSEIHHDRLYLLHNNKALYDHAHKKGCLPLGSPRRLAGVGPRSSSAGASSGSTASTGLGADYDPHRSYVSVSTASGGSDSEKKEDEFIKYLGETSSDAPEDIPRELPSVTPQPVHEAQDTTPLTRLRVIIAALGEGKEGHEKHMTTLALAKLDHVIKEASDVARKRKQRAEDKRNDTQPSEGAPSSGNGAPLDTETCGTSCGCSSGEVSALGRGSRGLANRSTSSTTASRDMGASSSSSVPTGQAISGRQPVAVNWPLRPVSWRPGRSNTRVRVPGVPVTGISDGTANSELFLRLLSEIQKSGRVDHWADTMLQMWTATINSYSAGPLVSPYTIVTRDQINAYHLHYSTTMHRVNFVQNPAYSVISSVRSSSEDRPPVVAVSTQGVSTPGTAPVLCPVVATGPSSSSRLAIPPPLQGGNIAPRGRGAPNQARRCPCLNCYNKGVKAGHRRRKCVCDTCSYCMNQKRLLDKRSSRS</sequence>